<keyword evidence="3" id="KW-0731">Sigma factor</keyword>
<dbReference type="PANTHER" id="PTHR43133">
    <property type="entry name" value="RNA POLYMERASE ECF-TYPE SIGMA FACTO"/>
    <property type="match status" value="1"/>
</dbReference>
<evidence type="ECO:0000256" key="1">
    <source>
        <dbReference type="ARBA" id="ARBA00010641"/>
    </source>
</evidence>
<protein>
    <submittedName>
        <fullName evidence="7">RNA polymerase sigma factor</fullName>
    </submittedName>
</protein>
<evidence type="ECO:0000259" key="5">
    <source>
        <dbReference type="Pfam" id="PF04542"/>
    </source>
</evidence>
<dbReference type="Pfam" id="PF08281">
    <property type="entry name" value="Sigma70_r4_2"/>
    <property type="match status" value="1"/>
</dbReference>
<dbReference type="InterPro" id="IPR013249">
    <property type="entry name" value="RNA_pol_sigma70_r4_t2"/>
</dbReference>
<gene>
    <name evidence="7" type="ORF">ACFPIJ_13330</name>
</gene>
<organism evidence="7 8">
    <name type="scientific">Dactylosporangium cerinum</name>
    <dbReference type="NCBI Taxonomy" id="1434730"/>
    <lineage>
        <taxon>Bacteria</taxon>
        <taxon>Bacillati</taxon>
        <taxon>Actinomycetota</taxon>
        <taxon>Actinomycetes</taxon>
        <taxon>Micromonosporales</taxon>
        <taxon>Micromonosporaceae</taxon>
        <taxon>Dactylosporangium</taxon>
    </lineage>
</organism>
<reference evidence="8" key="1">
    <citation type="journal article" date="2019" name="Int. J. Syst. Evol. Microbiol.">
        <title>The Global Catalogue of Microorganisms (GCM) 10K type strain sequencing project: providing services to taxonomists for standard genome sequencing and annotation.</title>
        <authorList>
            <consortium name="The Broad Institute Genomics Platform"/>
            <consortium name="The Broad Institute Genome Sequencing Center for Infectious Disease"/>
            <person name="Wu L."/>
            <person name="Ma J."/>
        </authorList>
    </citation>
    <scope>NUCLEOTIDE SEQUENCE [LARGE SCALE GENOMIC DNA]</scope>
    <source>
        <strain evidence="8">CGMCC 4.7152</strain>
    </source>
</reference>
<sequence length="185" mass="20601">MQGPAGRMTHVFREHADDIHVYARWRVGDDEASDVVSEVFLAAWRSLGSLRPGEERAWLFGAARRIVLARRRQSVARTALTSRLTAIHDRAVADGLAEQVVLTDRVHQVLNALSEADRELLVTAAWFDLSPAEAAKVLGVSRPTYAVRMHRARNRFRAAFNRILPDLPADTHAGTYPMPVSEGAR</sequence>
<keyword evidence="4" id="KW-0804">Transcription</keyword>
<evidence type="ECO:0000313" key="7">
    <source>
        <dbReference type="EMBL" id="MFC4998815.1"/>
    </source>
</evidence>
<dbReference type="InterPro" id="IPR007627">
    <property type="entry name" value="RNA_pol_sigma70_r2"/>
</dbReference>
<dbReference type="InterPro" id="IPR039425">
    <property type="entry name" value="RNA_pol_sigma-70-like"/>
</dbReference>
<feature type="domain" description="RNA polymerase sigma factor 70 region 4 type 2" evidence="6">
    <location>
        <begin position="104"/>
        <end position="155"/>
    </location>
</feature>
<proteinExistence type="inferred from homology"/>
<evidence type="ECO:0000259" key="6">
    <source>
        <dbReference type="Pfam" id="PF08281"/>
    </source>
</evidence>
<evidence type="ECO:0000256" key="2">
    <source>
        <dbReference type="ARBA" id="ARBA00023015"/>
    </source>
</evidence>
<dbReference type="Pfam" id="PF04542">
    <property type="entry name" value="Sigma70_r2"/>
    <property type="match status" value="1"/>
</dbReference>
<dbReference type="Gene3D" id="1.10.10.10">
    <property type="entry name" value="Winged helix-like DNA-binding domain superfamily/Winged helix DNA-binding domain"/>
    <property type="match status" value="1"/>
</dbReference>
<comment type="similarity">
    <text evidence="1">Belongs to the sigma-70 factor family. ECF subfamily.</text>
</comment>
<dbReference type="EMBL" id="JBHSIU010000013">
    <property type="protein sequence ID" value="MFC4998815.1"/>
    <property type="molecule type" value="Genomic_DNA"/>
</dbReference>
<evidence type="ECO:0000256" key="4">
    <source>
        <dbReference type="ARBA" id="ARBA00023163"/>
    </source>
</evidence>
<dbReference type="NCBIfam" id="TIGR02937">
    <property type="entry name" value="sigma70-ECF"/>
    <property type="match status" value="1"/>
</dbReference>
<feature type="domain" description="RNA polymerase sigma-70 region 2" evidence="5">
    <location>
        <begin position="12"/>
        <end position="73"/>
    </location>
</feature>
<dbReference type="InterPro" id="IPR013324">
    <property type="entry name" value="RNA_pol_sigma_r3/r4-like"/>
</dbReference>
<dbReference type="SUPFAM" id="SSF88946">
    <property type="entry name" value="Sigma2 domain of RNA polymerase sigma factors"/>
    <property type="match status" value="1"/>
</dbReference>
<dbReference type="Gene3D" id="1.10.1740.10">
    <property type="match status" value="1"/>
</dbReference>
<dbReference type="Proteomes" id="UP001595912">
    <property type="component" value="Unassembled WGS sequence"/>
</dbReference>
<dbReference type="InterPro" id="IPR014284">
    <property type="entry name" value="RNA_pol_sigma-70_dom"/>
</dbReference>
<name>A0ABV9VR19_9ACTN</name>
<keyword evidence="8" id="KW-1185">Reference proteome</keyword>
<accession>A0ABV9VR19</accession>
<evidence type="ECO:0000313" key="8">
    <source>
        <dbReference type="Proteomes" id="UP001595912"/>
    </source>
</evidence>
<keyword evidence="2" id="KW-0805">Transcription regulation</keyword>
<dbReference type="SUPFAM" id="SSF88659">
    <property type="entry name" value="Sigma3 and sigma4 domains of RNA polymerase sigma factors"/>
    <property type="match status" value="1"/>
</dbReference>
<dbReference type="RefSeq" id="WP_380115056.1">
    <property type="nucleotide sequence ID" value="NZ_JBHSIU010000013.1"/>
</dbReference>
<dbReference type="InterPro" id="IPR036388">
    <property type="entry name" value="WH-like_DNA-bd_sf"/>
</dbReference>
<dbReference type="InterPro" id="IPR013325">
    <property type="entry name" value="RNA_pol_sigma_r2"/>
</dbReference>
<dbReference type="PANTHER" id="PTHR43133:SF25">
    <property type="entry name" value="RNA POLYMERASE SIGMA FACTOR RFAY-RELATED"/>
    <property type="match status" value="1"/>
</dbReference>
<evidence type="ECO:0000256" key="3">
    <source>
        <dbReference type="ARBA" id="ARBA00023082"/>
    </source>
</evidence>
<comment type="caution">
    <text evidence="7">The sequence shown here is derived from an EMBL/GenBank/DDBJ whole genome shotgun (WGS) entry which is preliminary data.</text>
</comment>